<dbReference type="PROSITE" id="PS51257">
    <property type="entry name" value="PROKAR_LIPOPROTEIN"/>
    <property type="match status" value="1"/>
</dbReference>
<evidence type="ECO:0000313" key="3">
    <source>
        <dbReference type="Proteomes" id="UP000199515"/>
    </source>
</evidence>
<reference evidence="2 3" key="1">
    <citation type="submission" date="2016-10" db="EMBL/GenBank/DDBJ databases">
        <authorList>
            <person name="de Groot N.N."/>
        </authorList>
    </citation>
    <scope>NUCLEOTIDE SEQUENCE [LARGE SCALE GENOMIC DNA]</scope>
    <source>
        <strain evidence="2 3">CPCC 202699</strain>
    </source>
</reference>
<dbReference type="OrthoDB" id="5193742at2"/>
<accession>A0A1H3RKR2</accession>
<proteinExistence type="predicted"/>
<dbReference type="AlphaFoldDB" id="A0A1H3RKR2"/>
<evidence type="ECO:0000256" key="1">
    <source>
        <dbReference type="SAM" id="SignalP"/>
    </source>
</evidence>
<dbReference type="RefSeq" id="WP_091297965.1">
    <property type="nucleotide sequence ID" value="NZ_FNON01000011.1"/>
</dbReference>
<keyword evidence="1" id="KW-0732">Signal</keyword>
<evidence type="ECO:0000313" key="2">
    <source>
        <dbReference type="EMBL" id="SDZ26332.1"/>
    </source>
</evidence>
<gene>
    <name evidence="2" type="ORF">SAMN05421504_111166</name>
</gene>
<name>A0A1H3RKR2_9PSEU</name>
<dbReference type="Proteomes" id="UP000199515">
    <property type="component" value="Unassembled WGS sequence"/>
</dbReference>
<feature type="signal peptide" evidence="1">
    <location>
        <begin position="1"/>
        <end position="23"/>
    </location>
</feature>
<sequence length="125" mass="12753">MIRSVAAVLLTCAVAACGSPADAAPSAVARRFADAVGSGDTAAACALLAPRAKDALTTHPCAVALAALRLPHAPPAMPVVWSSEAQAKSADDTVFLHEFSDGWRITGAGCHPRNEQVYDCLVGGR</sequence>
<protein>
    <recommendedName>
        <fullName evidence="4">Lipoprotein</fullName>
    </recommendedName>
</protein>
<keyword evidence="3" id="KW-1185">Reference proteome</keyword>
<evidence type="ECO:0008006" key="4">
    <source>
        <dbReference type="Google" id="ProtNLM"/>
    </source>
</evidence>
<feature type="chain" id="PRO_5011558615" description="Lipoprotein" evidence="1">
    <location>
        <begin position="24"/>
        <end position="125"/>
    </location>
</feature>
<dbReference type="EMBL" id="FNON01000011">
    <property type="protein sequence ID" value="SDZ26332.1"/>
    <property type="molecule type" value="Genomic_DNA"/>
</dbReference>
<organism evidence="2 3">
    <name type="scientific">Amycolatopsis xylanica</name>
    <dbReference type="NCBI Taxonomy" id="589385"/>
    <lineage>
        <taxon>Bacteria</taxon>
        <taxon>Bacillati</taxon>
        <taxon>Actinomycetota</taxon>
        <taxon>Actinomycetes</taxon>
        <taxon>Pseudonocardiales</taxon>
        <taxon>Pseudonocardiaceae</taxon>
        <taxon>Amycolatopsis</taxon>
    </lineage>
</organism>
<dbReference type="STRING" id="589385.SAMN05421504_111166"/>